<accession>A0A1W6V6F8</accession>
<organism evidence="1">
    <name type="scientific">Vibrio alginolyticus</name>
    <dbReference type="NCBI Taxonomy" id="663"/>
    <lineage>
        <taxon>Bacteria</taxon>
        <taxon>Pseudomonadati</taxon>
        <taxon>Pseudomonadota</taxon>
        <taxon>Gammaproteobacteria</taxon>
        <taxon>Vibrionales</taxon>
        <taxon>Vibrionaceae</taxon>
        <taxon>Vibrio</taxon>
    </lineage>
</organism>
<reference evidence="1" key="1">
    <citation type="submission" date="2016-10" db="EMBL/GenBank/DDBJ databases">
        <title>The High Quality Genome of Vibrio alginolyticus K01M1.</title>
        <authorList>
            <person name="Wendling C."/>
            <person name="Chibani C.M."/>
            <person name="Hertel R."/>
            <person name="Sproer C."/>
            <person name="Bunk B."/>
            <person name="Overmann J."/>
            <person name="Roth O."/>
            <person name="Liesegang H."/>
        </authorList>
    </citation>
    <scope>NUCLEOTIDE SEQUENCE</scope>
    <source>
        <strain evidence="1">K05K4</strain>
    </source>
</reference>
<evidence type="ECO:0000313" key="1">
    <source>
        <dbReference type="EMBL" id="ARP20743.1"/>
    </source>
</evidence>
<gene>
    <name evidence="1" type="ORF">K05K4_40230</name>
</gene>
<protein>
    <submittedName>
        <fullName evidence="1">Uncharacterized protein</fullName>
    </submittedName>
</protein>
<name>A0A1W6V6F8_VIBAL</name>
<sequence length="73" mass="8734">MLATDYTVLLYEVRLTIETEHTYDKSCFASKRRTHLTSPFQGDQRTISEVIERFRKIKLHNKNFLLAKSHYKD</sequence>
<proteinExistence type="predicted"/>
<dbReference type="AlphaFoldDB" id="A0A1W6V6F8"/>
<dbReference type="EMBL" id="CP017903">
    <property type="protein sequence ID" value="ARP20743.1"/>
    <property type="molecule type" value="Genomic_DNA"/>
</dbReference>